<protein>
    <recommendedName>
        <fullName evidence="3">Transposase IS200-like domain-containing protein</fullName>
    </recommendedName>
</protein>
<dbReference type="EMBL" id="BAEN01000014">
    <property type="protein sequence ID" value="GAC13104.1"/>
    <property type="molecule type" value="Genomic_DNA"/>
</dbReference>
<organism evidence="1 2">
    <name type="scientific">Aliiglaciecola lipolytica E3</name>
    <dbReference type="NCBI Taxonomy" id="1127673"/>
    <lineage>
        <taxon>Bacteria</taxon>
        <taxon>Pseudomonadati</taxon>
        <taxon>Pseudomonadota</taxon>
        <taxon>Gammaproteobacteria</taxon>
        <taxon>Alteromonadales</taxon>
        <taxon>Alteromonadaceae</taxon>
        <taxon>Aliiglaciecola</taxon>
    </lineage>
</organism>
<keyword evidence="2" id="KW-1185">Reference proteome</keyword>
<evidence type="ECO:0000313" key="1">
    <source>
        <dbReference type="EMBL" id="GAC13104.1"/>
    </source>
</evidence>
<sequence length="317" mass="36321">MPLARKQQISLSDTPYYHCVSRCVRRAYLCGEDKLTGKNYEHRRQWVEDRLLFLTTVFAIEVCAFAVMSNHTHVVLHVNSEKAKFWTDKEIAMRWHKLHKGTLLSQTFTGKQAPMLTEAELITLRSTLAVYRSRLADISWFMRELNEPIARHANHEDNCTGHFWEGRFKSQALLDEHALAACMVYVDLNPIRAKIASTPESSEHTSVKRRIHDFKNGNQPSTLMPFVGSPTQPQPLGLMFDLIEYLKLVDLSGRIITPNKRGAIDIAASPILQRLGLDKQMWQDMFLAFETTFSVAAGQSSTLKRYKRKRRQKSSAG</sequence>
<dbReference type="Gene3D" id="3.30.70.1290">
    <property type="entry name" value="Transposase IS200-like"/>
    <property type="match status" value="1"/>
</dbReference>
<reference evidence="1 2" key="1">
    <citation type="journal article" date="2017" name="Antonie Van Leeuwenhoek">
        <title>Rhizobium rhizosphaerae sp. nov., a novel species isolated from rice rhizosphere.</title>
        <authorList>
            <person name="Zhao J.J."/>
            <person name="Zhang J."/>
            <person name="Zhang R.J."/>
            <person name="Zhang C.W."/>
            <person name="Yin H.Q."/>
            <person name="Zhang X.X."/>
        </authorList>
    </citation>
    <scope>NUCLEOTIDE SEQUENCE [LARGE SCALE GENOMIC DNA]</scope>
    <source>
        <strain evidence="1 2">E3</strain>
    </source>
</reference>
<accession>K6WXC1</accession>
<dbReference type="AlphaFoldDB" id="K6WXC1"/>
<evidence type="ECO:0008006" key="3">
    <source>
        <dbReference type="Google" id="ProtNLM"/>
    </source>
</evidence>
<dbReference type="RefSeq" id="WP_008842924.1">
    <property type="nucleotide sequence ID" value="NZ_BAEN01000014.1"/>
</dbReference>
<dbReference type="GO" id="GO:0006313">
    <property type="term" value="P:DNA transposition"/>
    <property type="evidence" value="ECO:0007669"/>
    <property type="project" value="InterPro"/>
</dbReference>
<dbReference type="InterPro" id="IPR036515">
    <property type="entry name" value="Transposase_17_sf"/>
</dbReference>
<dbReference type="SUPFAM" id="SSF143422">
    <property type="entry name" value="Transposase IS200-like"/>
    <property type="match status" value="1"/>
</dbReference>
<name>K6WXC1_9ALTE</name>
<dbReference type="GO" id="GO:0003677">
    <property type="term" value="F:DNA binding"/>
    <property type="evidence" value="ECO:0007669"/>
    <property type="project" value="InterPro"/>
</dbReference>
<dbReference type="eggNOG" id="COG1943">
    <property type="taxonomic scope" value="Bacteria"/>
</dbReference>
<dbReference type="Proteomes" id="UP000006334">
    <property type="component" value="Unassembled WGS sequence"/>
</dbReference>
<proteinExistence type="predicted"/>
<evidence type="ECO:0000313" key="2">
    <source>
        <dbReference type="Proteomes" id="UP000006334"/>
    </source>
</evidence>
<dbReference type="PANTHER" id="PTHR34322:SF2">
    <property type="entry name" value="TRANSPOSASE IS200-LIKE DOMAIN-CONTAINING PROTEIN"/>
    <property type="match status" value="1"/>
</dbReference>
<dbReference type="GO" id="GO:0004803">
    <property type="term" value="F:transposase activity"/>
    <property type="evidence" value="ECO:0007669"/>
    <property type="project" value="InterPro"/>
</dbReference>
<dbReference type="PANTHER" id="PTHR34322">
    <property type="entry name" value="TRANSPOSASE, Y1_TNP DOMAIN-CONTAINING"/>
    <property type="match status" value="1"/>
</dbReference>
<gene>
    <name evidence="1" type="ORF">GLIP_0458</name>
</gene>
<dbReference type="OrthoDB" id="9814067at2"/>
<comment type="caution">
    <text evidence="1">The sequence shown here is derived from an EMBL/GenBank/DDBJ whole genome shotgun (WGS) entry which is preliminary data.</text>
</comment>
<dbReference type="STRING" id="1127673.GLIP_0458"/>